<keyword evidence="1" id="KW-0472">Membrane</keyword>
<name>A0A382H3X7_9ZZZZ</name>
<keyword evidence="1" id="KW-0812">Transmembrane</keyword>
<sequence length="55" mass="6431">MVIFEERCNLTYFNGFFLYFFGIGIALHIGYWVANTIICIKGVIINLVLKGWLER</sequence>
<organism evidence="2">
    <name type="scientific">marine metagenome</name>
    <dbReference type="NCBI Taxonomy" id="408172"/>
    <lineage>
        <taxon>unclassified sequences</taxon>
        <taxon>metagenomes</taxon>
        <taxon>ecological metagenomes</taxon>
    </lineage>
</organism>
<proteinExistence type="predicted"/>
<dbReference type="AlphaFoldDB" id="A0A382H3X7"/>
<protein>
    <submittedName>
        <fullName evidence="2">Uncharacterized protein</fullName>
    </submittedName>
</protein>
<gene>
    <name evidence="2" type="ORF">METZ01_LOCUS234870</name>
</gene>
<dbReference type="EMBL" id="UINC01059047">
    <property type="protein sequence ID" value="SVB82016.1"/>
    <property type="molecule type" value="Genomic_DNA"/>
</dbReference>
<keyword evidence="1" id="KW-1133">Transmembrane helix</keyword>
<evidence type="ECO:0000313" key="2">
    <source>
        <dbReference type="EMBL" id="SVB82016.1"/>
    </source>
</evidence>
<reference evidence="2" key="1">
    <citation type="submission" date="2018-05" db="EMBL/GenBank/DDBJ databases">
        <authorList>
            <person name="Lanie J.A."/>
            <person name="Ng W.-L."/>
            <person name="Kazmierczak K.M."/>
            <person name="Andrzejewski T.M."/>
            <person name="Davidsen T.M."/>
            <person name="Wayne K.J."/>
            <person name="Tettelin H."/>
            <person name="Glass J.I."/>
            <person name="Rusch D."/>
            <person name="Podicherti R."/>
            <person name="Tsui H.-C.T."/>
            <person name="Winkler M.E."/>
        </authorList>
    </citation>
    <scope>NUCLEOTIDE SEQUENCE</scope>
</reference>
<accession>A0A382H3X7</accession>
<feature type="transmembrane region" description="Helical" evidence="1">
    <location>
        <begin position="16"/>
        <end position="49"/>
    </location>
</feature>
<evidence type="ECO:0000256" key="1">
    <source>
        <dbReference type="SAM" id="Phobius"/>
    </source>
</evidence>